<accession>A0A8I2GXU0</accession>
<dbReference type="Pfam" id="PF00005">
    <property type="entry name" value="ABC_tran"/>
    <property type="match status" value="1"/>
</dbReference>
<keyword evidence="5 7" id="KW-0067">ATP-binding</keyword>
<proteinExistence type="inferred from homology"/>
<dbReference type="InterPro" id="IPR027417">
    <property type="entry name" value="P-loop_NTPase"/>
</dbReference>
<evidence type="ECO:0000256" key="3">
    <source>
        <dbReference type="ARBA" id="ARBA00022448"/>
    </source>
</evidence>
<dbReference type="AlphaFoldDB" id="A0A8I2GXU0"/>
<dbReference type="InterPro" id="IPR003593">
    <property type="entry name" value="AAA+_ATPase"/>
</dbReference>
<comment type="similarity">
    <text evidence="2">Belongs to the ABC transporter superfamily.</text>
</comment>
<gene>
    <name evidence="7" type="ORF">GFL91_25010</name>
</gene>
<dbReference type="GO" id="GO:0055085">
    <property type="term" value="P:transmembrane transport"/>
    <property type="evidence" value="ECO:0007669"/>
    <property type="project" value="UniProtKB-ARBA"/>
</dbReference>
<dbReference type="GO" id="GO:0016887">
    <property type="term" value="F:ATP hydrolysis activity"/>
    <property type="evidence" value="ECO:0007669"/>
    <property type="project" value="InterPro"/>
</dbReference>
<dbReference type="FunFam" id="3.40.50.300:FF:000016">
    <property type="entry name" value="Oligopeptide ABC transporter ATP-binding component"/>
    <property type="match status" value="1"/>
</dbReference>
<dbReference type="CDD" id="cd03257">
    <property type="entry name" value="ABC_NikE_OppD_transporters"/>
    <property type="match status" value="1"/>
</dbReference>
<evidence type="ECO:0000256" key="1">
    <source>
        <dbReference type="ARBA" id="ARBA00004417"/>
    </source>
</evidence>
<dbReference type="GO" id="GO:0015833">
    <property type="term" value="P:peptide transport"/>
    <property type="evidence" value="ECO:0007669"/>
    <property type="project" value="InterPro"/>
</dbReference>
<dbReference type="Gene3D" id="3.40.50.300">
    <property type="entry name" value="P-loop containing nucleotide triphosphate hydrolases"/>
    <property type="match status" value="1"/>
</dbReference>
<evidence type="ECO:0000313" key="8">
    <source>
        <dbReference type="Proteomes" id="UP000662259"/>
    </source>
</evidence>
<dbReference type="PROSITE" id="PS00211">
    <property type="entry name" value="ABC_TRANSPORTER_1"/>
    <property type="match status" value="1"/>
</dbReference>
<feature type="domain" description="ABC transporter" evidence="6">
    <location>
        <begin position="7"/>
        <end position="257"/>
    </location>
</feature>
<dbReference type="GO" id="GO:0005886">
    <property type="term" value="C:plasma membrane"/>
    <property type="evidence" value="ECO:0007669"/>
    <property type="project" value="UniProtKB-SubCell"/>
</dbReference>
<dbReference type="RefSeq" id="WP_113543469.1">
    <property type="nucleotide sequence ID" value="NZ_WIEV01000040.1"/>
</dbReference>
<name>A0A8I2GXU0_RHILV</name>
<keyword evidence="4" id="KW-0547">Nucleotide-binding</keyword>
<dbReference type="InterPro" id="IPR050319">
    <property type="entry name" value="ABC_transp_ATP-bind"/>
</dbReference>
<dbReference type="PANTHER" id="PTHR43776">
    <property type="entry name" value="TRANSPORT ATP-BINDING PROTEIN"/>
    <property type="match status" value="1"/>
</dbReference>
<evidence type="ECO:0000256" key="4">
    <source>
        <dbReference type="ARBA" id="ARBA00022741"/>
    </source>
</evidence>
<dbReference type="InterPro" id="IPR003439">
    <property type="entry name" value="ABC_transporter-like_ATP-bd"/>
</dbReference>
<evidence type="ECO:0000259" key="6">
    <source>
        <dbReference type="PROSITE" id="PS50893"/>
    </source>
</evidence>
<keyword evidence="3" id="KW-0813">Transport</keyword>
<organism evidence="7 8">
    <name type="scientific">Rhizobium leguminosarum bv. viciae</name>
    <dbReference type="NCBI Taxonomy" id="387"/>
    <lineage>
        <taxon>Bacteria</taxon>
        <taxon>Pseudomonadati</taxon>
        <taxon>Pseudomonadota</taxon>
        <taxon>Alphaproteobacteria</taxon>
        <taxon>Hyphomicrobiales</taxon>
        <taxon>Rhizobiaceae</taxon>
        <taxon>Rhizobium/Agrobacterium group</taxon>
        <taxon>Rhizobium</taxon>
    </lineage>
</organism>
<evidence type="ECO:0000313" key="7">
    <source>
        <dbReference type="EMBL" id="NKM48167.1"/>
    </source>
</evidence>
<dbReference type="PANTHER" id="PTHR43776:SF7">
    <property type="entry name" value="D,D-DIPEPTIDE TRANSPORT ATP-BINDING PROTEIN DDPF-RELATED"/>
    <property type="match status" value="1"/>
</dbReference>
<sequence length="326" mass="35703">MTVDPLLKVENVSVDFPIRKGVVLQRHVGTISAVSDVSFEVPSGETLSLVGESGCGKSTLARAILRLGAVSRGRILYRGTDLATLTPAAMRPFRRHLQLVFQNPYACLHPRMTAGDIIAEPLRMLGVSADEAEDRVVRAMQQVQLLPEHRSRYPFAFSGGQRQRIGIARALVVAPELVVLDEPVSALDVSIQAGVLNLLKDLQSKHGIAYIFIAHNLSVVRHMSDRVAVMYLGKIVEIAPRDEVYRRPAHPYTEALLSAAPVPDPKRERLRTRIVLKGEIPSPADRPSGCSFRTRCPKATAICSEIEPPAVAISAGHMAYCHHPQI</sequence>
<evidence type="ECO:0000256" key="2">
    <source>
        <dbReference type="ARBA" id="ARBA00005417"/>
    </source>
</evidence>
<dbReference type="EMBL" id="WIEZ01000015">
    <property type="protein sequence ID" value="NKM48167.1"/>
    <property type="molecule type" value="Genomic_DNA"/>
</dbReference>
<dbReference type="NCBIfam" id="TIGR01727">
    <property type="entry name" value="oligo_HPY"/>
    <property type="match status" value="1"/>
</dbReference>
<dbReference type="InterPro" id="IPR017871">
    <property type="entry name" value="ABC_transporter-like_CS"/>
</dbReference>
<dbReference type="SUPFAM" id="SSF52540">
    <property type="entry name" value="P-loop containing nucleoside triphosphate hydrolases"/>
    <property type="match status" value="1"/>
</dbReference>
<comment type="caution">
    <text evidence="7">The sequence shown here is derived from an EMBL/GenBank/DDBJ whole genome shotgun (WGS) entry which is preliminary data.</text>
</comment>
<dbReference type="Proteomes" id="UP000662259">
    <property type="component" value="Unassembled WGS sequence"/>
</dbReference>
<dbReference type="InterPro" id="IPR013563">
    <property type="entry name" value="Oligopep_ABC_C"/>
</dbReference>
<dbReference type="PROSITE" id="PS50893">
    <property type="entry name" value="ABC_TRANSPORTER_2"/>
    <property type="match status" value="1"/>
</dbReference>
<evidence type="ECO:0000256" key="5">
    <source>
        <dbReference type="ARBA" id="ARBA00022840"/>
    </source>
</evidence>
<dbReference type="GO" id="GO:0005524">
    <property type="term" value="F:ATP binding"/>
    <property type="evidence" value="ECO:0007669"/>
    <property type="project" value="UniProtKB-KW"/>
</dbReference>
<comment type="subcellular location">
    <subcellularLocation>
        <location evidence="1">Cell inner membrane</location>
        <topology evidence="1">Peripheral membrane protein</topology>
    </subcellularLocation>
</comment>
<protein>
    <submittedName>
        <fullName evidence="7">ATP-binding cassette domain-containing protein</fullName>
    </submittedName>
</protein>
<dbReference type="Pfam" id="PF08352">
    <property type="entry name" value="oligo_HPY"/>
    <property type="match status" value="1"/>
</dbReference>
<reference evidence="7" key="1">
    <citation type="submission" date="2019-10" db="EMBL/GenBank/DDBJ databases">
        <title>Rhizobium leguminosarum symbiovar viciae collection.</title>
        <authorList>
            <person name="Boivin S."/>
            <person name="Lepetit M."/>
        </authorList>
    </citation>
    <scope>NUCLEOTIDE SEQUENCE</scope>
    <source>
        <strain evidence="7">L143</strain>
    </source>
</reference>
<dbReference type="SMART" id="SM00382">
    <property type="entry name" value="AAA"/>
    <property type="match status" value="1"/>
</dbReference>